<dbReference type="PROSITE" id="PS50043">
    <property type="entry name" value="HTH_LUXR_2"/>
    <property type="match status" value="1"/>
</dbReference>
<dbReference type="Proteomes" id="UP000626220">
    <property type="component" value="Unassembled WGS sequence"/>
</dbReference>
<dbReference type="InterPro" id="IPR000792">
    <property type="entry name" value="Tscrpt_reg_LuxR_C"/>
</dbReference>
<evidence type="ECO:0000256" key="3">
    <source>
        <dbReference type="ARBA" id="ARBA00023163"/>
    </source>
</evidence>
<keyword evidence="6" id="KW-1185">Reference proteome</keyword>
<keyword evidence="1" id="KW-0805">Transcription regulation</keyword>
<evidence type="ECO:0000256" key="2">
    <source>
        <dbReference type="ARBA" id="ARBA00023125"/>
    </source>
</evidence>
<sequence>MSSKMTDTPETLSSPALLAQIDACLALSGSDGWALAFIDLVAATGAAQVMIFSYAADHANCLLSRNFRAKALGTRLARDYLEGWYRQDPLYPRVMAAEPGKTGIVAQGASSEAMSADYRARFFGDPGLGGKTAVIVAGQRLRLIVNLYWAERDEDATLPEPLLSLLARLALLHFETPAENALPAPLAVLSERERAVCLGILSGRKAEQIAADLDIAPSSVVTYRARAYAKLGISSRGALFAICGAGS</sequence>
<name>A0A8J3H1K0_9RHOB</name>
<keyword evidence="3" id="KW-0804">Transcription</keyword>
<evidence type="ECO:0000256" key="1">
    <source>
        <dbReference type="ARBA" id="ARBA00023015"/>
    </source>
</evidence>
<dbReference type="CDD" id="cd06170">
    <property type="entry name" value="LuxR_C_like"/>
    <property type="match status" value="1"/>
</dbReference>
<keyword evidence="2" id="KW-0238">DNA-binding</keyword>
<dbReference type="SUPFAM" id="SSF46894">
    <property type="entry name" value="C-terminal effector domain of the bipartite response regulators"/>
    <property type="match status" value="1"/>
</dbReference>
<accession>A0A8J3H1K0</accession>
<evidence type="ECO:0000313" key="6">
    <source>
        <dbReference type="Proteomes" id="UP000626220"/>
    </source>
</evidence>
<proteinExistence type="predicted"/>
<comment type="caution">
    <text evidence="5">The sequence shown here is derived from an EMBL/GenBank/DDBJ whole genome shotgun (WGS) entry which is preliminary data.</text>
</comment>
<dbReference type="PANTHER" id="PTHR44688:SF16">
    <property type="entry name" value="DNA-BINDING TRANSCRIPTIONAL ACTIVATOR DEVR_DOSR"/>
    <property type="match status" value="1"/>
</dbReference>
<dbReference type="InterPro" id="IPR036388">
    <property type="entry name" value="WH-like_DNA-bd_sf"/>
</dbReference>
<dbReference type="GO" id="GO:0006355">
    <property type="term" value="P:regulation of DNA-templated transcription"/>
    <property type="evidence" value="ECO:0007669"/>
    <property type="project" value="InterPro"/>
</dbReference>
<dbReference type="PROSITE" id="PS00622">
    <property type="entry name" value="HTH_LUXR_1"/>
    <property type="match status" value="1"/>
</dbReference>
<protein>
    <recommendedName>
        <fullName evidence="4">HTH luxR-type domain-containing protein</fullName>
    </recommendedName>
</protein>
<dbReference type="PANTHER" id="PTHR44688">
    <property type="entry name" value="DNA-BINDING TRANSCRIPTIONAL ACTIVATOR DEVR_DOSR"/>
    <property type="match status" value="1"/>
</dbReference>
<evidence type="ECO:0000259" key="4">
    <source>
        <dbReference type="PROSITE" id="PS50043"/>
    </source>
</evidence>
<evidence type="ECO:0000313" key="5">
    <source>
        <dbReference type="EMBL" id="GHF65392.1"/>
    </source>
</evidence>
<dbReference type="SMART" id="SM00421">
    <property type="entry name" value="HTH_LUXR"/>
    <property type="match status" value="1"/>
</dbReference>
<feature type="domain" description="HTH luxR-type" evidence="4">
    <location>
        <begin position="182"/>
        <end position="247"/>
    </location>
</feature>
<dbReference type="Gene3D" id="1.10.10.10">
    <property type="entry name" value="Winged helix-like DNA-binding domain superfamily/Winged helix DNA-binding domain"/>
    <property type="match status" value="1"/>
</dbReference>
<reference evidence="5" key="1">
    <citation type="journal article" date="2014" name="Int. J. Syst. Evol. Microbiol.">
        <title>Complete genome sequence of Corynebacterium casei LMG S-19264T (=DSM 44701T), isolated from a smear-ripened cheese.</title>
        <authorList>
            <consortium name="US DOE Joint Genome Institute (JGI-PGF)"/>
            <person name="Walter F."/>
            <person name="Albersmeier A."/>
            <person name="Kalinowski J."/>
            <person name="Ruckert C."/>
        </authorList>
    </citation>
    <scope>NUCLEOTIDE SEQUENCE</scope>
    <source>
        <strain evidence="5">KCTC 42650</strain>
    </source>
</reference>
<dbReference type="AlphaFoldDB" id="A0A8J3H1K0"/>
<dbReference type="InterPro" id="IPR016032">
    <property type="entry name" value="Sig_transdc_resp-reg_C-effctor"/>
</dbReference>
<dbReference type="Pfam" id="PF00196">
    <property type="entry name" value="GerE"/>
    <property type="match status" value="1"/>
</dbReference>
<organism evidence="5 6">
    <name type="scientific">Seohaeicola zhoushanensis</name>
    <dbReference type="NCBI Taxonomy" id="1569283"/>
    <lineage>
        <taxon>Bacteria</taxon>
        <taxon>Pseudomonadati</taxon>
        <taxon>Pseudomonadota</taxon>
        <taxon>Alphaproteobacteria</taxon>
        <taxon>Rhodobacterales</taxon>
        <taxon>Roseobacteraceae</taxon>
        <taxon>Seohaeicola</taxon>
    </lineage>
</organism>
<reference evidence="5" key="2">
    <citation type="submission" date="2020-09" db="EMBL/GenBank/DDBJ databases">
        <authorList>
            <person name="Sun Q."/>
            <person name="Kim S."/>
        </authorList>
    </citation>
    <scope>NUCLEOTIDE SEQUENCE</scope>
    <source>
        <strain evidence="5">KCTC 42650</strain>
    </source>
</reference>
<gene>
    <name evidence="5" type="ORF">GCM10017056_40780</name>
</gene>
<dbReference type="EMBL" id="BNCJ01000016">
    <property type="protein sequence ID" value="GHF65392.1"/>
    <property type="molecule type" value="Genomic_DNA"/>
</dbReference>
<dbReference type="GO" id="GO:0003677">
    <property type="term" value="F:DNA binding"/>
    <property type="evidence" value="ECO:0007669"/>
    <property type="project" value="UniProtKB-KW"/>
</dbReference>